<organism evidence="13 14">
    <name type="scientific">Canis lupus familiaris</name>
    <name type="common">Dog</name>
    <name type="synonym">Canis familiaris</name>
    <dbReference type="NCBI Taxonomy" id="9615"/>
    <lineage>
        <taxon>Eukaryota</taxon>
        <taxon>Metazoa</taxon>
        <taxon>Chordata</taxon>
        <taxon>Craniata</taxon>
        <taxon>Vertebrata</taxon>
        <taxon>Euteleostomi</taxon>
        <taxon>Mammalia</taxon>
        <taxon>Eutheria</taxon>
        <taxon>Laurasiatheria</taxon>
        <taxon>Carnivora</taxon>
        <taxon>Caniformia</taxon>
        <taxon>Canidae</taxon>
        <taxon>Canis</taxon>
    </lineage>
</organism>
<comment type="similarity">
    <text evidence="2">Belongs to the immunoglobulin superfamily. BTN/MOG family.</text>
</comment>
<dbReference type="InterPro" id="IPR001870">
    <property type="entry name" value="B30.2/SPRY"/>
</dbReference>
<evidence type="ECO:0000256" key="9">
    <source>
        <dbReference type="ARBA" id="ARBA00023319"/>
    </source>
</evidence>
<dbReference type="CDD" id="cd05713">
    <property type="entry name" value="IgV_MOG_like"/>
    <property type="match status" value="1"/>
</dbReference>
<evidence type="ECO:0000313" key="13">
    <source>
        <dbReference type="Ensembl" id="ENSCAFP00040031021.1"/>
    </source>
</evidence>
<dbReference type="SMART" id="SM00409">
    <property type="entry name" value="IG"/>
    <property type="match status" value="1"/>
</dbReference>
<dbReference type="InterPro" id="IPR003877">
    <property type="entry name" value="SPRY_dom"/>
</dbReference>
<dbReference type="SUPFAM" id="SSF48726">
    <property type="entry name" value="Immunoglobulin"/>
    <property type="match status" value="2"/>
</dbReference>
<dbReference type="InterPro" id="IPR043136">
    <property type="entry name" value="B30.2/SPRY_sf"/>
</dbReference>
<feature type="domain" description="B30.2/SPRY" evidence="11">
    <location>
        <begin position="301"/>
        <end position="495"/>
    </location>
</feature>
<dbReference type="InterPro" id="IPR003879">
    <property type="entry name" value="Butyrophylin_SPRY"/>
</dbReference>
<dbReference type="FunFam" id="2.60.40.10:FF:000208">
    <property type="entry name" value="Butyrophilin subfamily 1 member A1"/>
    <property type="match status" value="1"/>
</dbReference>
<dbReference type="InterPro" id="IPR050504">
    <property type="entry name" value="IgSF_BTN/MOG"/>
</dbReference>
<dbReference type="PROSITE" id="PS50188">
    <property type="entry name" value="B302_SPRY"/>
    <property type="match status" value="1"/>
</dbReference>
<dbReference type="SMART" id="SM00406">
    <property type="entry name" value="IGv"/>
    <property type="match status" value="1"/>
</dbReference>
<dbReference type="AlphaFoldDB" id="A0A8C0T397"/>
<keyword evidence="4" id="KW-0732">Signal</keyword>
<keyword evidence="7" id="KW-1015">Disulfide bond</keyword>
<dbReference type="InterPro" id="IPR053896">
    <property type="entry name" value="BTN3A2-like_Ig-C"/>
</dbReference>
<dbReference type="SMART" id="SM00589">
    <property type="entry name" value="PRY"/>
    <property type="match status" value="1"/>
</dbReference>
<keyword evidence="8" id="KW-0325">Glycoprotein</keyword>
<dbReference type="Pfam" id="PF07686">
    <property type="entry name" value="V-set"/>
    <property type="match status" value="1"/>
</dbReference>
<evidence type="ECO:0000256" key="2">
    <source>
        <dbReference type="ARBA" id="ARBA00007591"/>
    </source>
</evidence>
<accession>A0A8C0T397</accession>
<evidence type="ECO:0000256" key="10">
    <source>
        <dbReference type="SAM" id="Coils"/>
    </source>
</evidence>
<proteinExistence type="inferred from homology"/>
<dbReference type="PRINTS" id="PR01407">
    <property type="entry name" value="BUTYPHLNCDUF"/>
</dbReference>
<dbReference type="Gene3D" id="2.60.40.10">
    <property type="entry name" value="Immunoglobulins"/>
    <property type="match status" value="2"/>
</dbReference>
<dbReference type="GO" id="GO:0016020">
    <property type="term" value="C:membrane"/>
    <property type="evidence" value="ECO:0007669"/>
    <property type="project" value="UniProtKB-SubCell"/>
</dbReference>
<reference evidence="13" key="2">
    <citation type="submission" date="2025-08" db="UniProtKB">
        <authorList>
            <consortium name="Ensembl"/>
        </authorList>
    </citation>
    <scope>IDENTIFICATION</scope>
</reference>
<evidence type="ECO:0000256" key="5">
    <source>
        <dbReference type="ARBA" id="ARBA00022989"/>
    </source>
</evidence>
<sequence length="522" mass="58938">SFNHRKKPHLWPLPVQVLPRGHQSPFMSGFSVKGPVEPIMVLLGANATLPCQLSPEQSAADMHIRWYRTQFFPAVFVYQNGQEQGGEQMLEYHGRTELVRDSINRGGVALLIQHVRASDHGQYQCHFKDGQSSQEAIVELHVIGLGSVPHVHMMGPEDGGIRVLCSSDGWFPKPKVQWNDMLGVNLQSLSESQTQDEDGLFHVEASLVVMDSSLGNVTCSIQNPLSGQEKVSCIFLPEPFFPKMDPWKAALAGTVPVLMLLLIGISYTGWREHQAKEKEVKKKKRELNERDQMKNEKEMAQKATDWRKAQLYAVHLSAVNVTLDAATAHPSLLLSEDRRQVTWQEEHQDLPSSTQRFHSYPCVLGQLHISSGRAHWEVKVEGALSWDLGICIDNVTRKGSITVSPQNGFWAIRLYKGEYWALTSPETCLTIREKPLSVGIFLDYDAGDVSYYNMTDGSHIFSFTQITFSRAIRPLFRLWSPDSGSLTICGEQCNSYNIFDYVIRHGWQRTQNELGFLTASWN</sequence>
<evidence type="ECO:0000256" key="4">
    <source>
        <dbReference type="ARBA" id="ARBA00022729"/>
    </source>
</evidence>
<feature type="coiled-coil region" evidence="10">
    <location>
        <begin position="270"/>
        <end position="303"/>
    </location>
</feature>
<dbReference type="InterPro" id="IPR013783">
    <property type="entry name" value="Ig-like_fold"/>
</dbReference>
<comment type="subcellular location">
    <subcellularLocation>
        <location evidence="1">Membrane</location>
        <topology evidence="1">Single-pass type I membrane protein</topology>
    </subcellularLocation>
</comment>
<dbReference type="InterPro" id="IPR007110">
    <property type="entry name" value="Ig-like_dom"/>
</dbReference>
<dbReference type="Pfam" id="PF00622">
    <property type="entry name" value="SPRY"/>
    <property type="match status" value="1"/>
</dbReference>
<dbReference type="FunFam" id="2.60.40.10:FF:000088">
    <property type="entry name" value="Butyrophilin subfamily 1 member A1"/>
    <property type="match status" value="1"/>
</dbReference>
<dbReference type="Pfam" id="PF22705">
    <property type="entry name" value="C2-set_3"/>
    <property type="match status" value="1"/>
</dbReference>
<evidence type="ECO:0000256" key="1">
    <source>
        <dbReference type="ARBA" id="ARBA00004479"/>
    </source>
</evidence>
<dbReference type="Proteomes" id="UP000694542">
    <property type="component" value="Chromosome 12"/>
</dbReference>
<feature type="domain" description="Ig-like" evidence="12">
    <location>
        <begin position="149"/>
        <end position="232"/>
    </location>
</feature>
<dbReference type="InterPro" id="IPR037958">
    <property type="entry name" value="SPRY/PRY_BTN1/2"/>
</dbReference>
<evidence type="ECO:0000313" key="14">
    <source>
        <dbReference type="Proteomes" id="UP000694542"/>
    </source>
</evidence>
<dbReference type="Pfam" id="PF13765">
    <property type="entry name" value="PRY"/>
    <property type="match status" value="1"/>
</dbReference>
<dbReference type="Ensembl" id="ENSCAFT00040035626.1">
    <property type="protein sequence ID" value="ENSCAFP00040031021.1"/>
    <property type="gene ID" value="ENSCAFG00040019214.1"/>
</dbReference>
<keyword evidence="9" id="KW-0393">Immunoglobulin domain</keyword>
<dbReference type="SMART" id="SM00449">
    <property type="entry name" value="SPRY"/>
    <property type="match status" value="1"/>
</dbReference>
<name>A0A8C0T397_CANLF</name>
<keyword evidence="10" id="KW-0175">Coiled coil</keyword>
<evidence type="ECO:0000256" key="6">
    <source>
        <dbReference type="ARBA" id="ARBA00023136"/>
    </source>
</evidence>
<dbReference type="FunFam" id="2.60.120.920:FF:000004">
    <property type="entry name" value="Butyrophilin subfamily 1 member A1"/>
    <property type="match status" value="1"/>
</dbReference>
<dbReference type="PANTHER" id="PTHR24100">
    <property type="entry name" value="BUTYROPHILIN"/>
    <property type="match status" value="1"/>
</dbReference>
<dbReference type="InterPro" id="IPR036179">
    <property type="entry name" value="Ig-like_dom_sf"/>
</dbReference>
<keyword evidence="3" id="KW-0812">Transmembrane</keyword>
<dbReference type="SUPFAM" id="SSF49899">
    <property type="entry name" value="Concanavalin A-like lectins/glucanases"/>
    <property type="match status" value="1"/>
</dbReference>
<evidence type="ECO:0000256" key="7">
    <source>
        <dbReference type="ARBA" id="ARBA00023157"/>
    </source>
</evidence>
<dbReference type="Gene3D" id="2.60.120.920">
    <property type="match status" value="1"/>
</dbReference>
<evidence type="ECO:0000259" key="12">
    <source>
        <dbReference type="PROSITE" id="PS50835"/>
    </source>
</evidence>
<dbReference type="InterPro" id="IPR013106">
    <property type="entry name" value="Ig_V-set"/>
</dbReference>
<evidence type="ECO:0000259" key="11">
    <source>
        <dbReference type="PROSITE" id="PS50188"/>
    </source>
</evidence>
<reference evidence="13" key="1">
    <citation type="submission" date="2018-10" db="EMBL/GenBank/DDBJ databases">
        <title>De novo assembly of a Great Dane genome.</title>
        <authorList>
            <person name="Kidd J.M."/>
            <person name="Pendleton A.L."/>
            <person name="Shen F."/>
            <person name="Emery S."/>
        </authorList>
    </citation>
    <scope>NUCLEOTIDE SEQUENCE [LARGE SCALE GENOMIC DNA]</scope>
    <source>
        <strain evidence="13">Great Dane</strain>
    </source>
</reference>
<keyword evidence="6" id="KW-0472">Membrane</keyword>
<dbReference type="InterPro" id="IPR003599">
    <property type="entry name" value="Ig_sub"/>
</dbReference>
<dbReference type="CDD" id="cd15819">
    <property type="entry name" value="SPRY_PRY_BTN1_2"/>
    <property type="match status" value="1"/>
</dbReference>
<dbReference type="InterPro" id="IPR006574">
    <property type="entry name" value="PRY"/>
</dbReference>
<dbReference type="PROSITE" id="PS50835">
    <property type="entry name" value="IG_LIKE"/>
    <property type="match status" value="2"/>
</dbReference>
<protein>
    <submittedName>
        <fullName evidence="13">Uncharacterized protein</fullName>
    </submittedName>
</protein>
<dbReference type="InterPro" id="IPR013320">
    <property type="entry name" value="ConA-like_dom_sf"/>
</dbReference>
<feature type="domain" description="Ig-like" evidence="12">
    <location>
        <begin position="25"/>
        <end position="138"/>
    </location>
</feature>
<evidence type="ECO:0000256" key="3">
    <source>
        <dbReference type="ARBA" id="ARBA00022692"/>
    </source>
</evidence>
<evidence type="ECO:0000256" key="8">
    <source>
        <dbReference type="ARBA" id="ARBA00023180"/>
    </source>
</evidence>
<dbReference type="PANTHER" id="PTHR24100:SF134">
    <property type="entry name" value="BUTYROPHILIN-LIKE PROTEIN 1"/>
    <property type="match status" value="1"/>
</dbReference>
<keyword evidence="5" id="KW-1133">Transmembrane helix</keyword>